<dbReference type="EMBL" id="CAADFU010000010">
    <property type="protein sequence ID" value="VFK41209.1"/>
    <property type="molecule type" value="Genomic_DNA"/>
</dbReference>
<dbReference type="AlphaFoldDB" id="A0A451BJ44"/>
<organism evidence="3">
    <name type="scientific">Candidatus Kentrum sp. SD</name>
    <dbReference type="NCBI Taxonomy" id="2126332"/>
    <lineage>
        <taxon>Bacteria</taxon>
        <taxon>Pseudomonadati</taxon>
        <taxon>Pseudomonadota</taxon>
        <taxon>Gammaproteobacteria</taxon>
        <taxon>Candidatus Kentrum</taxon>
    </lineage>
</organism>
<sequence length="156" mass="18200">MWRVSVYRNCMQNIIPEVDTRARDRKPSMPGRAPFAMLARIRRLHPGFVRVTSLKIYQLTAPGHLDHSRHLLRRARDPGFKNRYPNHWISRAAENKQIMKQKIYIETSVVSYLTARLSKNIVVAAHQASTSDFWSHLHDYGSICLGYRYPRGIERG</sequence>
<reference evidence="3" key="1">
    <citation type="submission" date="2019-02" db="EMBL/GenBank/DDBJ databases">
        <authorList>
            <person name="Gruber-Vodicka R. H."/>
            <person name="Seah K. B. B."/>
        </authorList>
    </citation>
    <scope>NUCLEOTIDE SEQUENCE</scope>
    <source>
        <strain evidence="3">BECK_S127</strain>
        <strain evidence="2">BECK_S1320</strain>
        <strain evidence="1">BECK_S1321</strain>
    </source>
</reference>
<accession>A0A451BJ44</accession>
<proteinExistence type="predicted"/>
<dbReference type="EMBL" id="CAADHB010000011">
    <property type="protein sequence ID" value="VFK78301.1"/>
    <property type="molecule type" value="Genomic_DNA"/>
</dbReference>
<protein>
    <submittedName>
        <fullName evidence="3">Uncharacterized protein</fullName>
    </submittedName>
</protein>
<dbReference type="EMBL" id="CAADFR010000010">
    <property type="protein sequence ID" value="VFK37115.1"/>
    <property type="molecule type" value="Genomic_DNA"/>
</dbReference>
<evidence type="ECO:0000313" key="2">
    <source>
        <dbReference type="EMBL" id="VFK41209.1"/>
    </source>
</evidence>
<evidence type="ECO:0000313" key="3">
    <source>
        <dbReference type="EMBL" id="VFK78301.1"/>
    </source>
</evidence>
<gene>
    <name evidence="3" type="ORF">BECKSD772D_GA0070982_101132</name>
    <name evidence="2" type="ORF">BECKSD772E_GA0070983_101036</name>
    <name evidence="1" type="ORF">BECKSD772F_GA0070984_101038</name>
</gene>
<evidence type="ECO:0000313" key="1">
    <source>
        <dbReference type="EMBL" id="VFK37115.1"/>
    </source>
</evidence>
<name>A0A451BJ44_9GAMM</name>